<keyword evidence="2" id="KW-0547">Nucleotide-binding</keyword>
<dbReference type="InterPro" id="IPR013611">
    <property type="entry name" value="Transp-assoc_OB_typ2"/>
</dbReference>
<feature type="domain" description="ABC transporter" evidence="4">
    <location>
        <begin position="18"/>
        <end position="248"/>
    </location>
</feature>
<dbReference type="GO" id="GO:0016887">
    <property type="term" value="F:ATP hydrolysis activity"/>
    <property type="evidence" value="ECO:0007669"/>
    <property type="project" value="InterPro"/>
</dbReference>
<dbReference type="Gene3D" id="2.40.50.140">
    <property type="entry name" value="Nucleic acid-binding proteins"/>
    <property type="match status" value="1"/>
</dbReference>
<accession>A0A1X0N9P2</accession>
<dbReference type="RefSeq" id="WP_083182315.1">
    <property type="nucleotide sequence ID" value="NZ_CBCRZR010000021.1"/>
</dbReference>
<dbReference type="STRING" id="1958950.BZK31_08805"/>
<evidence type="ECO:0000256" key="3">
    <source>
        <dbReference type="ARBA" id="ARBA00022840"/>
    </source>
</evidence>
<gene>
    <name evidence="5" type="ORF">BZK31_08805</name>
</gene>
<keyword evidence="6" id="KW-1185">Reference proteome</keyword>
<name>A0A1X0N9P2_9PSED</name>
<protein>
    <submittedName>
        <fullName evidence="5">Sn-glycerol-3-phosphate ABC transporter ATP-binding protein UgpC</fullName>
    </submittedName>
</protein>
<dbReference type="AlphaFoldDB" id="A0A1X0N9P2"/>
<dbReference type="GO" id="GO:0140359">
    <property type="term" value="F:ABC-type transporter activity"/>
    <property type="evidence" value="ECO:0007669"/>
    <property type="project" value="UniProtKB-ARBA"/>
</dbReference>
<dbReference type="Pfam" id="PF08402">
    <property type="entry name" value="TOBE_2"/>
    <property type="match status" value="1"/>
</dbReference>
<dbReference type="Gene3D" id="3.40.50.300">
    <property type="entry name" value="P-loop containing nucleotide triphosphate hydrolases"/>
    <property type="match status" value="1"/>
</dbReference>
<evidence type="ECO:0000313" key="5">
    <source>
        <dbReference type="EMBL" id="ORC59934.1"/>
    </source>
</evidence>
<dbReference type="PROSITE" id="PS00211">
    <property type="entry name" value="ABC_TRANSPORTER_1"/>
    <property type="match status" value="1"/>
</dbReference>
<dbReference type="OrthoDB" id="9802264at2"/>
<dbReference type="PANTHER" id="PTHR43875">
    <property type="entry name" value="MALTODEXTRIN IMPORT ATP-BINDING PROTEIN MSMX"/>
    <property type="match status" value="1"/>
</dbReference>
<dbReference type="PANTHER" id="PTHR43875:SF1">
    <property type="entry name" value="OSMOPROTECTIVE COMPOUNDS UPTAKE ATP-BINDING PROTEIN GGTA"/>
    <property type="match status" value="1"/>
</dbReference>
<dbReference type="Proteomes" id="UP000192815">
    <property type="component" value="Unassembled WGS sequence"/>
</dbReference>
<dbReference type="GO" id="GO:0055052">
    <property type="term" value="C:ATP-binding cassette (ABC) transporter complex, substrate-binding subunit-containing"/>
    <property type="evidence" value="ECO:0007669"/>
    <property type="project" value="TreeGrafter"/>
</dbReference>
<dbReference type="GO" id="GO:0005524">
    <property type="term" value="F:ATP binding"/>
    <property type="evidence" value="ECO:0007669"/>
    <property type="project" value="UniProtKB-KW"/>
</dbReference>
<keyword evidence="3 5" id="KW-0067">ATP-binding</keyword>
<dbReference type="InterPro" id="IPR047641">
    <property type="entry name" value="ABC_transpr_MalK/UgpC-like"/>
</dbReference>
<evidence type="ECO:0000313" key="6">
    <source>
        <dbReference type="Proteomes" id="UP000192815"/>
    </source>
</evidence>
<evidence type="ECO:0000259" key="4">
    <source>
        <dbReference type="PROSITE" id="PS50893"/>
    </source>
</evidence>
<sequence>MTALLPINEAKRPRAPQITLKGLHKTHGASHLFQDLDLVFKAGELNVILGPSGCGKSTLLRMVAGLEDVTQGRILMGERDVTRLPPKERGCAMVFQNYALYPHMSVADNIGYPLKMAGVAYKQRSAQVKECAASLGLEALLERKPTELSGGQRQRVAIGRALIREPAVLLFDEPLCNLDSALRHEMRLLIRRLHQQTGATILYVTHDQTEAMTLAEQVVILNQGRVEQIGTPGDIYDRPASTFVAGFIGTPPMNLVPVYNLQDNVLTLADGQRLPLKLHIASGSLGRWLMGVRPEAFSLSQNGVSAVVESAENLGSHSLLYCQLAGTRCVVSLAGRHLLAPGTQVRLALDQSVRLFDVQSGHHQPASFSHLASDT</sequence>
<evidence type="ECO:0000256" key="1">
    <source>
        <dbReference type="ARBA" id="ARBA00022448"/>
    </source>
</evidence>
<dbReference type="NCBIfam" id="NF008653">
    <property type="entry name" value="PRK11650.1"/>
    <property type="match status" value="1"/>
</dbReference>
<dbReference type="InterPro" id="IPR027417">
    <property type="entry name" value="P-loop_NTPase"/>
</dbReference>
<keyword evidence="1" id="KW-0813">Transport</keyword>
<comment type="caution">
    <text evidence="5">The sequence shown here is derived from an EMBL/GenBank/DDBJ whole genome shotgun (WGS) entry which is preliminary data.</text>
</comment>
<dbReference type="PROSITE" id="PS50893">
    <property type="entry name" value="ABC_TRANSPORTER_2"/>
    <property type="match status" value="1"/>
</dbReference>
<dbReference type="Pfam" id="PF00005">
    <property type="entry name" value="ABC_tran"/>
    <property type="match status" value="1"/>
</dbReference>
<proteinExistence type="predicted"/>
<dbReference type="SMART" id="SM00382">
    <property type="entry name" value="AAA"/>
    <property type="match status" value="1"/>
</dbReference>
<dbReference type="SUPFAM" id="SSF50331">
    <property type="entry name" value="MOP-like"/>
    <property type="match status" value="1"/>
</dbReference>
<reference evidence="6" key="1">
    <citation type="submission" date="2017-02" db="EMBL/GenBank/DDBJ databases">
        <title>Pseudomonas floridae sp. nov., a novel pathogenic bacterial species isolated from tomato.</title>
        <authorList>
            <person name="Timilsina S."/>
            <person name="Vallad G.E."/>
            <person name="Jones J.B."/>
        </authorList>
    </citation>
    <scope>NUCLEOTIDE SEQUENCE [LARGE SCALE GENOMIC DNA]</scope>
    <source>
        <strain evidence="6">GEV388</strain>
    </source>
</reference>
<dbReference type="InterPro" id="IPR003439">
    <property type="entry name" value="ABC_transporter-like_ATP-bd"/>
</dbReference>
<dbReference type="InterPro" id="IPR017871">
    <property type="entry name" value="ABC_transporter-like_CS"/>
</dbReference>
<organism evidence="5 6">
    <name type="scientific">Pseudomonas floridensis</name>
    <dbReference type="NCBI Taxonomy" id="1958950"/>
    <lineage>
        <taxon>Bacteria</taxon>
        <taxon>Pseudomonadati</taxon>
        <taxon>Pseudomonadota</taxon>
        <taxon>Gammaproteobacteria</taxon>
        <taxon>Pseudomonadales</taxon>
        <taxon>Pseudomonadaceae</taxon>
        <taxon>Pseudomonas</taxon>
    </lineage>
</organism>
<dbReference type="InterPro" id="IPR012340">
    <property type="entry name" value="NA-bd_OB-fold"/>
</dbReference>
<dbReference type="InterPro" id="IPR008995">
    <property type="entry name" value="Mo/tungstate-bd_C_term_dom"/>
</dbReference>
<dbReference type="SUPFAM" id="SSF52540">
    <property type="entry name" value="P-loop containing nucleoside triphosphate hydrolases"/>
    <property type="match status" value="1"/>
</dbReference>
<dbReference type="InterPro" id="IPR003593">
    <property type="entry name" value="AAA+_ATPase"/>
</dbReference>
<dbReference type="Gene3D" id="2.40.50.100">
    <property type="match status" value="1"/>
</dbReference>
<dbReference type="EMBL" id="MUIO01000023">
    <property type="protein sequence ID" value="ORC59934.1"/>
    <property type="molecule type" value="Genomic_DNA"/>
</dbReference>
<dbReference type="FunFam" id="3.40.50.300:FF:000042">
    <property type="entry name" value="Maltose/maltodextrin ABC transporter, ATP-binding protein"/>
    <property type="match status" value="1"/>
</dbReference>
<evidence type="ECO:0000256" key="2">
    <source>
        <dbReference type="ARBA" id="ARBA00022741"/>
    </source>
</evidence>